<evidence type="ECO:0000313" key="4">
    <source>
        <dbReference type="EMBL" id="TWD80182.1"/>
    </source>
</evidence>
<feature type="signal peptide" evidence="2">
    <location>
        <begin position="1"/>
        <end position="22"/>
    </location>
</feature>
<dbReference type="RefSeq" id="WP_145803975.1">
    <property type="nucleotide sequence ID" value="NZ_VIVK01000001.1"/>
</dbReference>
<dbReference type="Proteomes" id="UP000318380">
    <property type="component" value="Unassembled WGS sequence"/>
</dbReference>
<dbReference type="PROSITE" id="PS51257">
    <property type="entry name" value="PROKAR_LIPOPROTEIN"/>
    <property type="match status" value="1"/>
</dbReference>
<evidence type="ECO:0000313" key="5">
    <source>
        <dbReference type="Proteomes" id="UP000318380"/>
    </source>
</evidence>
<organism evidence="4 5">
    <name type="scientific">Kribbella amoyensis</name>
    <dbReference type="NCBI Taxonomy" id="996641"/>
    <lineage>
        <taxon>Bacteria</taxon>
        <taxon>Bacillati</taxon>
        <taxon>Actinomycetota</taxon>
        <taxon>Actinomycetes</taxon>
        <taxon>Propionibacteriales</taxon>
        <taxon>Kribbellaceae</taxon>
        <taxon>Kribbella</taxon>
    </lineage>
</organism>
<keyword evidence="2" id="KW-0732">Signal</keyword>
<accession>A0A561BN10</accession>
<comment type="caution">
    <text evidence="4">The sequence shown here is derived from an EMBL/GenBank/DDBJ whole genome shotgun (WGS) entry which is preliminary data.</text>
</comment>
<reference evidence="4 5" key="1">
    <citation type="submission" date="2019-06" db="EMBL/GenBank/DDBJ databases">
        <title>Sequencing the genomes of 1000 actinobacteria strains.</title>
        <authorList>
            <person name="Klenk H.-P."/>
        </authorList>
    </citation>
    <scope>NUCLEOTIDE SEQUENCE [LARGE SCALE GENOMIC DNA]</scope>
    <source>
        <strain evidence="4 5">DSM 24683</strain>
    </source>
</reference>
<dbReference type="Gene3D" id="3.20.20.70">
    <property type="entry name" value="Aldolase class I"/>
    <property type="match status" value="1"/>
</dbReference>
<feature type="chain" id="PRO_5022020428" description="Glycoside-hydrolase family GH114 TIM-barrel domain-containing protein" evidence="2">
    <location>
        <begin position="23"/>
        <end position="266"/>
    </location>
</feature>
<protein>
    <recommendedName>
        <fullName evidence="3">Glycoside-hydrolase family GH114 TIM-barrel domain-containing protein</fullName>
    </recommendedName>
</protein>
<dbReference type="AlphaFoldDB" id="A0A561BN10"/>
<dbReference type="EMBL" id="VIVK01000001">
    <property type="protein sequence ID" value="TWD80182.1"/>
    <property type="molecule type" value="Genomic_DNA"/>
</dbReference>
<evidence type="ECO:0000259" key="3">
    <source>
        <dbReference type="Pfam" id="PF03537"/>
    </source>
</evidence>
<feature type="region of interest" description="Disordered" evidence="1">
    <location>
        <begin position="19"/>
        <end position="40"/>
    </location>
</feature>
<dbReference type="PANTHER" id="PTHR35273">
    <property type="entry name" value="ALPHA-1,4 POLYGALACTOSAMINIDASE, PUTATIVE (AFU_ORTHOLOGUE AFUA_3G07890)-RELATED"/>
    <property type="match status" value="1"/>
</dbReference>
<dbReference type="SUPFAM" id="SSF51445">
    <property type="entry name" value="(Trans)glycosidases"/>
    <property type="match status" value="1"/>
</dbReference>
<dbReference type="InterPro" id="IPR013785">
    <property type="entry name" value="Aldolase_TIM"/>
</dbReference>
<gene>
    <name evidence="4" type="ORF">FB561_1255</name>
</gene>
<feature type="domain" description="Glycoside-hydrolase family GH114 TIM-barrel" evidence="3">
    <location>
        <begin position="44"/>
        <end position="259"/>
    </location>
</feature>
<name>A0A561BN10_9ACTN</name>
<dbReference type="InterPro" id="IPR004352">
    <property type="entry name" value="GH114_TIM-barrel"/>
</dbReference>
<sequence>MRRLVVAALCLAVLAGCADSSAEPPPRTTAPAGDRWSPQQGAPWQWQLRGDLDLDVDVPVYDVDGQTTSAEQVAELHEKGRHVICYVSVGTYEDFRPDKDRFPADVLGKQLEDWSDERWLDIRRWDQLEPILAARFDQCRDKGFDAIEPDNVDAYANDSGFGLTADDQLTFNRRIADLAHARGLSVALKNDLDQVAALEPDFDFAVNEECMRYSECDELEPFLRAGKAVLHVEYELDPKDFCAEARKLGMSSMRKPLDLGPDRQPC</sequence>
<evidence type="ECO:0000256" key="1">
    <source>
        <dbReference type="SAM" id="MobiDB-lite"/>
    </source>
</evidence>
<proteinExistence type="predicted"/>
<dbReference type="Pfam" id="PF03537">
    <property type="entry name" value="Glyco_hydro_114"/>
    <property type="match status" value="1"/>
</dbReference>
<dbReference type="OrthoDB" id="319933at2"/>
<keyword evidence="5" id="KW-1185">Reference proteome</keyword>
<dbReference type="PANTHER" id="PTHR35273:SF2">
    <property type="entry name" value="ALPHA-GALACTOSIDASE"/>
    <property type="match status" value="1"/>
</dbReference>
<evidence type="ECO:0000256" key="2">
    <source>
        <dbReference type="SAM" id="SignalP"/>
    </source>
</evidence>
<dbReference type="InterPro" id="IPR017853">
    <property type="entry name" value="GH"/>
</dbReference>